<reference evidence="2 3" key="1">
    <citation type="journal article" date="2014" name="Int. J. Syst. Evol. Microbiol.">
        <title>Solimonas terrae sp. nov., isolated from soil.</title>
        <authorList>
            <person name="Kim S.J."/>
            <person name="Moon J.Y."/>
            <person name="Weon H.Y."/>
            <person name="Ahn J.H."/>
            <person name="Chen W.M."/>
            <person name="Kwon S.W."/>
        </authorList>
    </citation>
    <scope>NUCLEOTIDE SEQUENCE [LARGE SCALE GENOMIC DNA]</scope>
    <source>
        <strain evidence="2 3">KIS83-12</strain>
    </source>
</reference>
<dbReference type="EMBL" id="JAAMOW010000007">
    <property type="protein sequence ID" value="NGY05919.1"/>
    <property type="molecule type" value="Genomic_DNA"/>
</dbReference>
<dbReference type="SUPFAM" id="SSF54427">
    <property type="entry name" value="NTF2-like"/>
    <property type="match status" value="1"/>
</dbReference>
<dbReference type="AlphaFoldDB" id="A0A6M2BVA5"/>
<dbReference type="RefSeq" id="WP_166258380.1">
    <property type="nucleotide sequence ID" value="NZ_JAAMOW010000007.1"/>
</dbReference>
<dbReference type="Pfam" id="PF13577">
    <property type="entry name" value="SnoaL_4"/>
    <property type="match status" value="1"/>
</dbReference>
<dbReference type="InterPro" id="IPR032710">
    <property type="entry name" value="NTF2-like_dom_sf"/>
</dbReference>
<comment type="caution">
    <text evidence="2">The sequence shown here is derived from an EMBL/GenBank/DDBJ whole genome shotgun (WGS) entry which is preliminary data.</text>
</comment>
<protein>
    <submittedName>
        <fullName evidence="2">Nuclear transport factor 2 family protein</fullName>
    </submittedName>
</protein>
<dbReference type="Gene3D" id="3.10.450.50">
    <property type="match status" value="1"/>
</dbReference>
<dbReference type="Proteomes" id="UP000472676">
    <property type="component" value="Unassembled WGS sequence"/>
</dbReference>
<dbReference type="InterPro" id="IPR037401">
    <property type="entry name" value="SnoaL-like"/>
</dbReference>
<feature type="domain" description="SnoaL-like" evidence="1">
    <location>
        <begin position="2"/>
        <end position="123"/>
    </location>
</feature>
<accession>A0A6M2BVA5</accession>
<keyword evidence="3" id="KW-1185">Reference proteome</keyword>
<gene>
    <name evidence="2" type="ORF">G7Y85_14185</name>
</gene>
<evidence type="ECO:0000259" key="1">
    <source>
        <dbReference type="Pfam" id="PF13577"/>
    </source>
</evidence>
<name>A0A6M2BVA5_9GAMM</name>
<proteinExistence type="predicted"/>
<organism evidence="2 3">
    <name type="scientific">Solimonas terrae</name>
    <dbReference type="NCBI Taxonomy" id="1396819"/>
    <lineage>
        <taxon>Bacteria</taxon>
        <taxon>Pseudomonadati</taxon>
        <taxon>Pseudomonadota</taxon>
        <taxon>Gammaproteobacteria</taxon>
        <taxon>Nevskiales</taxon>
        <taxon>Nevskiaceae</taxon>
        <taxon>Solimonas</taxon>
    </lineage>
</organism>
<evidence type="ECO:0000313" key="3">
    <source>
        <dbReference type="Proteomes" id="UP000472676"/>
    </source>
</evidence>
<evidence type="ECO:0000313" key="2">
    <source>
        <dbReference type="EMBL" id="NGY05919.1"/>
    </source>
</evidence>
<sequence length="193" mass="21588">MEAKAEIAEVVNNWTFFRDQEAWSSLLGTFHEDGTISLSWYQGPFKGFVAASENASKGKNAIVKHYVGIPMIQVNGDRALSETNVTIMLRAKTPAGEVDTTSYARFFDLVERRNGSWKILKRTAIYERDRLDPVQGPLPDVFYKGLEQYPEELRFLASSLHKLGIEISPATVVDKSPALAELYRGGSDWLLGS</sequence>